<dbReference type="InterPro" id="IPR045069">
    <property type="entry name" value="MATE_euk"/>
</dbReference>
<gene>
    <name evidence="7" type="ORF">RHGRI_017899</name>
</gene>
<name>A0AAV6JZH0_9ERIC</name>
<dbReference type="GO" id="GO:0042910">
    <property type="term" value="F:xenobiotic transmembrane transporter activity"/>
    <property type="evidence" value="ECO:0007669"/>
    <property type="project" value="InterPro"/>
</dbReference>
<evidence type="ECO:0000313" key="7">
    <source>
        <dbReference type="EMBL" id="KAG5545548.1"/>
    </source>
</evidence>
<evidence type="ECO:0000256" key="3">
    <source>
        <dbReference type="ARBA" id="ARBA00022692"/>
    </source>
</evidence>
<dbReference type="InterPro" id="IPR002528">
    <property type="entry name" value="MATE_fam"/>
</dbReference>
<dbReference type="Proteomes" id="UP000823749">
    <property type="component" value="Chromosome 6"/>
</dbReference>
<evidence type="ECO:0000256" key="4">
    <source>
        <dbReference type="ARBA" id="ARBA00022989"/>
    </source>
</evidence>
<comment type="subcellular location">
    <subcellularLocation>
        <location evidence="1">Membrane</location>
        <topology evidence="1">Multi-pass membrane protein</topology>
    </subcellularLocation>
</comment>
<keyword evidence="4 6" id="KW-1133">Transmembrane helix</keyword>
<feature type="transmembrane region" description="Helical" evidence="6">
    <location>
        <begin position="290"/>
        <end position="309"/>
    </location>
</feature>
<feature type="transmembrane region" description="Helical" evidence="6">
    <location>
        <begin position="153"/>
        <end position="176"/>
    </location>
</feature>
<feature type="transmembrane region" description="Helical" evidence="6">
    <location>
        <begin position="73"/>
        <end position="95"/>
    </location>
</feature>
<dbReference type="PANTHER" id="PTHR11206">
    <property type="entry name" value="MULTIDRUG RESISTANCE PROTEIN"/>
    <property type="match status" value="1"/>
</dbReference>
<feature type="transmembrane region" description="Helical" evidence="6">
    <location>
        <begin position="115"/>
        <end position="132"/>
    </location>
</feature>
<evidence type="ECO:0000313" key="8">
    <source>
        <dbReference type="Proteomes" id="UP000823749"/>
    </source>
</evidence>
<evidence type="ECO:0000256" key="6">
    <source>
        <dbReference type="SAM" id="Phobius"/>
    </source>
</evidence>
<evidence type="ECO:0000256" key="5">
    <source>
        <dbReference type="ARBA" id="ARBA00023136"/>
    </source>
</evidence>
<reference evidence="7 8" key="1">
    <citation type="submission" date="2020-08" db="EMBL/GenBank/DDBJ databases">
        <title>Plant Genome Project.</title>
        <authorList>
            <person name="Zhang R.-G."/>
        </authorList>
    </citation>
    <scope>NUCLEOTIDE SEQUENCE [LARGE SCALE GENOMIC DNA]</scope>
    <source>
        <strain evidence="7">WSP0</strain>
        <tissue evidence="7">Leaf</tissue>
    </source>
</reference>
<organism evidence="7 8">
    <name type="scientific">Rhododendron griersonianum</name>
    <dbReference type="NCBI Taxonomy" id="479676"/>
    <lineage>
        <taxon>Eukaryota</taxon>
        <taxon>Viridiplantae</taxon>
        <taxon>Streptophyta</taxon>
        <taxon>Embryophyta</taxon>
        <taxon>Tracheophyta</taxon>
        <taxon>Spermatophyta</taxon>
        <taxon>Magnoliopsida</taxon>
        <taxon>eudicotyledons</taxon>
        <taxon>Gunneridae</taxon>
        <taxon>Pentapetalae</taxon>
        <taxon>asterids</taxon>
        <taxon>Ericales</taxon>
        <taxon>Ericaceae</taxon>
        <taxon>Ericoideae</taxon>
        <taxon>Rhodoreae</taxon>
        <taxon>Rhododendron</taxon>
    </lineage>
</organism>
<feature type="transmembrane region" description="Helical" evidence="6">
    <location>
        <begin position="347"/>
        <end position="372"/>
    </location>
</feature>
<keyword evidence="3 6" id="KW-0812">Transmembrane</keyword>
<dbReference type="GO" id="GO:1990961">
    <property type="term" value="P:xenobiotic detoxification by transmembrane export across the plasma membrane"/>
    <property type="evidence" value="ECO:0007669"/>
    <property type="project" value="InterPro"/>
</dbReference>
<proteinExistence type="inferred from homology"/>
<keyword evidence="5 6" id="KW-0472">Membrane</keyword>
<dbReference type="Pfam" id="PF01554">
    <property type="entry name" value="MatE"/>
    <property type="match status" value="2"/>
</dbReference>
<keyword evidence="8" id="KW-1185">Reference proteome</keyword>
<evidence type="ECO:0008006" key="9">
    <source>
        <dbReference type="Google" id="ProtNLM"/>
    </source>
</evidence>
<evidence type="ECO:0000256" key="1">
    <source>
        <dbReference type="ARBA" id="ARBA00004141"/>
    </source>
</evidence>
<feature type="transmembrane region" description="Helical" evidence="6">
    <location>
        <begin position="218"/>
        <end position="239"/>
    </location>
</feature>
<dbReference type="GO" id="GO:0016020">
    <property type="term" value="C:membrane"/>
    <property type="evidence" value="ECO:0007669"/>
    <property type="project" value="UniProtKB-SubCell"/>
</dbReference>
<dbReference type="AlphaFoldDB" id="A0AAV6JZH0"/>
<comment type="similarity">
    <text evidence="2">Belongs to the multi antimicrobial extrusion (MATE) (TC 2.A.66.1) family.</text>
</comment>
<dbReference type="GO" id="GO:0015297">
    <property type="term" value="F:antiporter activity"/>
    <property type="evidence" value="ECO:0007669"/>
    <property type="project" value="InterPro"/>
</dbReference>
<sequence>MGSLHDQHLLQNPLLQSEETPPLPPPTLLSYRSSDIHKEVSDELEMALSNADLPFWQRIRPAIWIELKLLRQLAAPAVFVYMVNYVLSMSTRILAGHLGNLDLAAASLGNSGIQSFAYGLMLGMGSAVETLCGQAYGIKKYHMLGIYLQRSTILLTVTGFLVTLIYAFSKPILILLGESKEIASMAAIYVYGLIPQIFAYAVNFPIQKFLQAQSIINPSAYISAATLVMHLVLSWVVIFKLGLGLLGASLMLSFSWWVIVISQVLYIMLSDKCKYTWSGFSVQAFSGLPGFFKLSVASGVMLCLETWYYQVMVLIAGLLENPEVALDSLSICVRVSNELGAGHPKSAAFSVVVVNIVSFITSAVSASIVMVFRNVISYAFTEGEAVANAVSDLCPLLVITLLLNGIQPVLSGELVSF</sequence>
<accession>A0AAV6JZH0</accession>
<dbReference type="CDD" id="cd13132">
    <property type="entry name" value="MATE_eukaryotic"/>
    <property type="match status" value="1"/>
</dbReference>
<comment type="caution">
    <text evidence="7">The sequence shown here is derived from an EMBL/GenBank/DDBJ whole genome shotgun (WGS) entry which is preliminary data.</text>
</comment>
<feature type="transmembrane region" description="Helical" evidence="6">
    <location>
        <begin position="182"/>
        <end position="206"/>
    </location>
</feature>
<protein>
    <recommendedName>
        <fullName evidence="9">MATE efflux family protein</fullName>
    </recommendedName>
</protein>
<dbReference type="EMBL" id="JACTNZ010000006">
    <property type="protein sequence ID" value="KAG5545548.1"/>
    <property type="molecule type" value="Genomic_DNA"/>
</dbReference>
<feature type="transmembrane region" description="Helical" evidence="6">
    <location>
        <begin position="245"/>
        <end position="269"/>
    </location>
</feature>
<evidence type="ECO:0000256" key="2">
    <source>
        <dbReference type="ARBA" id="ARBA00010199"/>
    </source>
</evidence>
<dbReference type="NCBIfam" id="TIGR00797">
    <property type="entry name" value="matE"/>
    <property type="match status" value="1"/>
</dbReference>